<comment type="caution">
    <text evidence="2">The sequence shown here is derived from an EMBL/GenBank/DDBJ whole genome shotgun (WGS) entry which is preliminary data.</text>
</comment>
<dbReference type="InterPro" id="IPR025291">
    <property type="entry name" value="DUF4153"/>
</dbReference>
<keyword evidence="1" id="KW-0812">Transmembrane</keyword>
<keyword evidence="1" id="KW-0472">Membrane</keyword>
<dbReference type="RefSeq" id="WP_226173929.1">
    <property type="nucleotide sequence ID" value="NZ_JAJADR010000002.1"/>
</dbReference>
<feature type="transmembrane region" description="Helical" evidence="1">
    <location>
        <begin position="110"/>
        <end position="129"/>
    </location>
</feature>
<gene>
    <name evidence="2" type="ORF">LGH74_07175</name>
</gene>
<keyword evidence="1" id="KW-1133">Transmembrane helix</keyword>
<dbReference type="EMBL" id="JAJADR010000002">
    <property type="protein sequence ID" value="MCB2407753.1"/>
    <property type="molecule type" value="Genomic_DNA"/>
</dbReference>
<evidence type="ECO:0000256" key="1">
    <source>
        <dbReference type="SAM" id="Phobius"/>
    </source>
</evidence>
<feature type="transmembrane region" description="Helical" evidence="1">
    <location>
        <begin position="226"/>
        <end position="246"/>
    </location>
</feature>
<feature type="transmembrane region" description="Helical" evidence="1">
    <location>
        <begin position="326"/>
        <end position="344"/>
    </location>
</feature>
<dbReference type="Proteomes" id="UP001165296">
    <property type="component" value="Unassembled WGS sequence"/>
</dbReference>
<dbReference type="Pfam" id="PF13687">
    <property type="entry name" value="DUF4153"/>
    <property type="match status" value="1"/>
</dbReference>
<feature type="transmembrane region" description="Helical" evidence="1">
    <location>
        <begin position="350"/>
        <end position="374"/>
    </location>
</feature>
<organism evidence="2 3">
    <name type="scientific">Hymenobacter lucidus</name>
    <dbReference type="NCBI Taxonomy" id="2880930"/>
    <lineage>
        <taxon>Bacteria</taxon>
        <taxon>Pseudomonadati</taxon>
        <taxon>Bacteroidota</taxon>
        <taxon>Cytophagia</taxon>
        <taxon>Cytophagales</taxon>
        <taxon>Hymenobacteraceae</taxon>
        <taxon>Hymenobacter</taxon>
    </lineage>
</organism>
<feature type="transmembrane region" description="Helical" evidence="1">
    <location>
        <begin position="149"/>
        <end position="173"/>
    </location>
</feature>
<feature type="transmembrane region" description="Helical" evidence="1">
    <location>
        <begin position="20"/>
        <end position="37"/>
    </location>
</feature>
<keyword evidence="3" id="KW-1185">Reference proteome</keyword>
<feature type="transmembrane region" description="Helical" evidence="1">
    <location>
        <begin position="296"/>
        <end position="314"/>
    </location>
</feature>
<feature type="transmembrane region" description="Helical" evidence="1">
    <location>
        <begin position="49"/>
        <end position="71"/>
    </location>
</feature>
<evidence type="ECO:0000313" key="3">
    <source>
        <dbReference type="Proteomes" id="UP001165296"/>
    </source>
</evidence>
<protein>
    <submittedName>
        <fullName evidence="2">DUF4153 domain-containing protein</fullName>
    </submittedName>
</protein>
<feature type="transmembrane region" description="Helical" evidence="1">
    <location>
        <begin position="258"/>
        <end position="281"/>
    </location>
</feature>
<accession>A0ABS8ANI5</accession>
<sequence length="624" mass="70528">MALPSLQRVVAEAARVVRRFPLTLLSSLVLCVVGIYWQRLSSEEEKELAWLFPVVSAAGLGLALTLCVALAAERYRWPRWAALAGQAAALALLALWYAVCPAEPDTVWSLRLLLLLLALHLLVAAVPYLPELRRQADTPGFWRYNETLFLRILTAGLYSGVLYAGCALAMLAVENLFDIKLGEHSYEHLFTVLGTVFNTWFFLAGVPADFAALEQEAPYPKGLKMFTQFVLLPLVVLYLGILYAYLGRILGQWQLPKGWVSLLVLAFSVAGIFALLLIHPIRHAAENTWIRTFARWFYRALFPLLGLLAVAIGTRVRQYGLTEERYFVLILAGWLALVAIYFLMRRGQGIIWIPASLALVALVAAGGPWGAFAISERSQLGQLRELMAQYPRLRNGKLDSAAQRVPNMSRPTKQRISSIFEYFSKRNALERLQPYFTASLAPPDSLQQLRSWQQRDWATDRLAGLSGIPIYNPYNLNESKELSVRFHTGRPEFQKLGGGRYWLSSISSYSYNEHDLNLEITAQEGIFRVRTENQGHDLWLEQQRADGTWQRQLSVDLGTVADSLARVHGRNRQQWVEVPNPTLTLRATTPRASLTVFLQEIMRRQRQDTASYDIEGQALLELRP</sequence>
<feature type="transmembrane region" description="Helical" evidence="1">
    <location>
        <begin position="185"/>
        <end position="206"/>
    </location>
</feature>
<proteinExistence type="predicted"/>
<reference evidence="2" key="1">
    <citation type="submission" date="2021-10" db="EMBL/GenBank/DDBJ databases">
        <authorList>
            <person name="Dean J.D."/>
            <person name="Kim M.K."/>
            <person name="Newey C.N."/>
            <person name="Stoker T.S."/>
            <person name="Thompson D.W."/>
            <person name="Grose J.H."/>
        </authorList>
    </citation>
    <scope>NUCLEOTIDE SEQUENCE</scope>
    <source>
        <strain evidence="2">BT178</strain>
    </source>
</reference>
<evidence type="ECO:0000313" key="2">
    <source>
        <dbReference type="EMBL" id="MCB2407753.1"/>
    </source>
</evidence>
<feature type="transmembrane region" description="Helical" evidence="1">
    <location>
        <begin position="77"/>
        <end position="98"/>
    </location>
</feature>
<name>A0ABS8ANI5_9BACT</name>